<sequence>MARPKKIASFQTWNDLPLGIIQQRHPFYVLDATRTPQVTTGTGKYPGYGLSVNRAPSATTAAAMRVRFPSTGILNNGSGSANANKALFQWAGWVRFNTVANTLAAQPVIGIGSSATAATVFSSIIGILNNTTNGLNLLFPTNLSAIGTSPIMVAIQLGVYYWIDVRLYCDNTAVAADRVKATYRISGATVADNVSVTLIAGTSPNNVTDSWLPFSSTSFDYSLSVQTMSAVSGADADWPPGFTTGTANSAVSGANTLPEMKPQQFGKLTADADGSIIQWQSSAPGVDNYVAATNGTDFVQALQSDETDLYKFVPPVGVTLANVNAVKYRLQTNKYMSVLPSMKDTAADPLQTGNGVVDRGIGALSMIVEQGKDDTAWTDASIRAAEFGQTSV</sequence>
<protein>
    <submittedName>
        <fullName evidence="1">Uncharacterized protein</fullName>
    </submittedName>
</protein>
<reference evidence="1 2" key="1">
    <citation type="submission" date="2019-06" db="EMBL/GenBank/DDBJ databases">
        <authorList>
            <person name="Kincaid V.D."/>
            <person name="Fuller A."/>
            <person name="Hodges K."/>
            <person name="Bansal M."/>
            <person name="Essig J."/>
            <person name="Johnson A."/>
        </authorList>
    </citation>
    <scope>NUCLEOTIDE SEQUENCE [LARGE SCALE GENOMIC DNA]</scope>
</reference>
<evidence type="ECO:0000313" key="2">
    <source>
        <dbReference type="Proteomes" id="UP000320799"/>
    </source>
</evidence>
<dbReference type="Proteomes" id="UP000320799">
    <property type="component" value="Segment"/>
</dbReference>
<dbReference type="GeneID" id="56136141"/>
<dbReference type="RefSeq" id="YP_009903865.1">
    <property type="nucleotide sequence ID" value="NC_049849.1"/>
</dbReference>
<evidence type="ECO:0000313" key="1">
    <source>
        <dbReference type="EMBL" id="QDH83706.1"/>
    </source>
</evidence>
<organism evidence="1 2">
    <name type="scientific">Achromobacter phage Motura</name>
    <dbReference type="NCBI Taxonomy" id="2591403"/>
    <lineage>
        <taxon>Viruses</taxon>
        <taxon>Duplodnaviria</taxon>
        <taxon>Heunggongvirae</taxon>
        <taxon>Uroviricota</taxon>
        <taxon>Caudoviricetes</taxon>
        <taxon>Moturavirus</taxon>
        <taxon>Moturavirus motura</taxon>
    </lineage>
</organism>
<dbReference type="KEGG" id="vg:56136141"/>
<dbReference type="EMBL" id="MN094788">
    <property type="protein sequence ID" value="QDH83706.1"/>
    <property type="molecule type" value="Genomic_DNA"/>
</dbReference>
<proteinExistence type="predicted"/>
<accession>A0A514CTB7</accession>
<name>A0A514CTB7_9CAUD</name>
<keyword evidence="2" id="KW-1185">Reference proteome</keyword>